<dbReference type="SMART" id="SM00333">
    <property type="entry name" value="TUDOR"/>
    <property type="match status" value="1"/>
</dbReference>
<dbReference type="AlphaFoldDB" id="A0A182JC29"/>
<dbReference type="InterPro" id="IPR047368">
    <property type="entry name" value="KH-I_AKAP1"/>
</dbReference>
<dbReference type="Pfam" id="PF00013">
    <property type="entry name" value="KH_1"/>
    <property type="match status" value="1"/>
</dbReference>
<dbReference type="SUPFAM" id="SSF54791">
    <property type="entry name" value="Eukaryotic type KH-domain (KH-domain type I)"/>
    <property type="match status" value="1"/>
</dbReference>
<feature type="compositionally biased region" description="Basic and acidic residues" evidence="2">
    <location>
        <begin position="260"/>
        <end position="273"/>
    </location>
</feature>
<feature type="transmembrane region" description="Helical" evidence="3">
    <location>
        <begin position="7"/>
        <end position="24"/>
    </location>
</feature>
<dbReference type="InterPro" id="IPR002999">
    <property type="entry name" value="Tudor"/>
</dbReference>
<feature type="compositionally biased region" description="Polar residues" evidence="2">
    <location>
        <begin position="61"/>
        <end position="83"/>
    </location>
</feature>
<dbReference type="STRING" id="41427.A0A182JC29"/>
<evidence type="ECO:0000313" key="4">
    <source>
        <dbReference type="EnsemblMetazoa" id="AATE015282-PA.1"/>
    </source>
</evidence>
<dbReference type="InterPro" id="IPR047367">
    <property type="entry name" value="Tudor_AKAP1"/>
</dbReference>
<dbReference type="InterPro" id="IPR035437">
    <property type="entry name" value="SNase_OB-fold_sf"/>
</dbReference>
<dbReference type="InterPro" id="IPR004088">
    <property type="entry name" value="KH_dom_type_1"/>
</dbReference>
<organism evidence="4">
    <name type="scientific">Anopheles atroparvus</name>
    <name type="common">European mosquito</name>
    <dbReference type="NCBI Taxonomy" id="41427"/>
    <lineage>
        <taxon>Eukaryota</taxon>
        <taxon>Metazoa</taxon>
        <taxon>Ecdysozoa</taxon>
        <taxon>Arthropoda</taxon>
        <taxon>Hexapoda</taxon>
        <taxon>Insecta</taxon>
        <taxon>Pterygota</taxon>
        <taxon>Neoptera</taxon>
        <taxon>Endopterygota</taxon>
        <taxon>Diptera</taxon>
        <taxon>Nematocera</taxon>
        <taxon>Culicoidea</taxon>
        <taxon>Culicidae</taxon>
        <taxon>Anophelinae</taxon>
        <taxon>Anopheles</taxon>
    </lineage>
</organism>
<feature type="compositionally biased region" description="Low complexity" evidence="2">
    <location>
        <begin position="192"/>
        <end position="202"/>
    </location>
</feature>
<dbReference type="PROSITE" id="PS50304">
    <property type="entry name" value="TUDOR"/>
    <property type="match status" value="1"/>
</dbReference>
<dbReference type="Pfam" id="PF00567">
    <property type="entry name" value="TUDOR"/>
    <property type="match status" value="1"/>
</dbReference>
<reference evidence="4" key="1">
    <citation type="submission" date="2022-08" db="UniProtKB">
        <authorList>
            <consortium name="EnsemblMetazoa"/>
        </authorList>
    </citation>
    <scope>IDENTIFICATION</scope>
    <source>
        <strain evidence="4">EBRO</strain>
    </source>
</reference>
<dbReference type="PANTHER" id="PTHR22948">
    <property type="entry name" value="TUDOR DOMAIN CONTAINING PROTEIN"/>
    <property type="match status" value="1"/>
</dbReference>
<feature type="region of interest" description="Disordered" evidence="2">
    <location>
        <begin position="175"/>
        <end position="301"/>
    </location>
</feature>
<keyword evidence="1" id="KW-0694">RNA-binding</keyword>
<dbReference type="PANTHER" id="PTHR22948:SF65">
    <property type="entry name" value="A-KINASE ANCHORING PROTEIN 1"/>
    <property type="match status" value="1"/>
</dbReference>
<proteinExistence type="predicted"/>
<feature type="compositionally biased region" description="Polar residues" evidence="2">
    <location>
        <begin position="243"/>
        <end position="254"/>
    </location>
</feature>
<feature type="compositionally biased region" description="Basic and acidic residues" evidence="2">
    <location>
        <begin position="30"/>
        <end position="47"/>
    </location>
</feature>
<evidence type="ECO:0000256" key="2">
    <source>
        <dbReference type="SAM" id="MobiDB-lite"/>
    </source>
</evidence>
<dbReference type="InterPro" id="IPR036612">
    <property type="entry name" value="KH_dom_type_1_sf"/>
</dbReference>
<keyword evidence="3" id="KW-0472">Membrane</keyword>
<dbReference type="Gene3D" id="3.30.1370.10">
    <property type="entry name" value="K Homology domain, type 1"/>
    <property type="match status" value="1"/>
</dbReference>
<evidence type="ECO:0000256" key="1">
    <source>
        <dbReference type="PROSITE-ProRule" id="PRU00117"/>
    </source>
</evidence>
<dbReference type="SMART" id="SM00322">
    <property type="entry name" value="KH"/>
    <property type="match status" value="1"/>
</dbReference>
<feature type="compositionally biased region" description="Polar residues" evidence="2">
    <location>
        <begin position="292"/>
        <end position="301"/>
    </location>
</feature>
<keyword evidence="3" id="KW-0812">Transmembrane</keyword>
<dbReference type="Gene3D" id="2.30.30.140">
    <property type="match status" value="1"/>
</dbReference>
<dbReference type="Gene3D" id="2.40.50.90">
    <property type="match status" value="1"/>
</dbReference>
<dbReference type="CDD" id="cd22395">
    <property type="entry name" value="KH-I_AKAP1"/>
    <property type="match status" value="1"/>
</dbReference>
<dbReference type="CDD" id="cd20407">
    <property type="entry name" value="Tudor_AKAP1"/>
    <property type="match status" value="1"/>
</dbReference>
<feature type="compositionally biased region" description="Pro residues" evidence="2">
    <location>
        <begin position="203"/>
        <end position="221"/>
    </location>
</feature>
<evidence type="ECO:0000256" key="3">
    <source>
        <dbReference type="SAM" id="Phobius"/>
    </source>
</evidence>
<dbReference type="PROSITE" id="PS50084">
    <property type="entry name" value="KH_TYPE_1"/>
    <property type="match status" value="1"/>
</dbReference>
<dbReference type="InterPro" id="IPR050621">
    <property type="entry name" value="Tudor_domain_containing"/>
</dbReference>
<feature type="region of interest" description="Disordered" evidence="2">
    <location>
        <begin position="30"/>
        <end position="119"/>
    </location>
</feature>
<feature type="compositionally biased region" description="Low complexity" evidence="2">
    <location>
        <begin position="84"/>
        <end position="96"/>
    </location>
</feature>
<dbReference type="GO" id="GO:0005739">
    <property type="term" value="C:mitochondrion"/>
    <property type="evidence" value="ECO:0007669"/>
    <property type="project" value="UniProtKB-ARBA"/>
</dbReference>
<dbReference type="GO" id="GO:0010468">
    <property type="term" value="P:regulation of gene expression"/>
    <property type="evidence" value="ECO:0007669"/>
    <property type="project" value="UniProtKB-ARBA"/>
</dbReference>
<dbReference type="EnsemblMetazoa" id="AATE015282-RA">
    <property type="protein sequence ID" value="AATE015282-PA.1"/>
    <property type="gene ID" value="AATE015282"/>
</dbReference>
<dbReference type="InterPro" id="IPR004087">
    <property type="entry name" value="KH_dom"/>
</dbReference>
<protein>
    <submittedName>
        <fullName evidence="4">Uncharacterized protein</fullName>
    </submittedName>
</protein>
<name>A0A182JC29_ANOAO</name>
<accession>A0A182JC29</accession>
<dbReference type="VEuPathDB" id="VectorBase:AATE015282"/>
<dbReference type="GO" id="GO:0003723">
    <property type="term" value="F:RNA binding"/>
    <property type="evidence" value="ECO:0007669"/>
    <property type="project" value="UniProtKB-UniRule"/>
</dbReference>
<sequence>MIAGRPLLFLSLPSLALIVGLVWYRRKFKPDAGDRGGEKSKECESKITSRSNAVDLEPDVRQTSSLPIQQSTSNNGSENWDNCSGSGHSSAGSSRSAPIDIVPNKSPSKGDEMNNLLGRSNMLDNDHEELSFSPSIDLPGSVASRYPTNLMKFNQMMEPAKEPVVIRPTKPASLQSGYFRVPDENGNGNIDHQPQQQQQQQPQPQPQSQPQPQPEPQPQPQPETQTHQPLQNAQPDQNEHLNESNSINNNTSCVANDAAFDSKPEETFDERAEQTGSPPLSICSMRSEDSGKGSSPPHSVGPSLSTYEFLVPAFLVAGMLGKQGTFVKQVKKQTGTNVIIKRNPDTHNSKICTLEGSQQEIKDALDLIRQKFPLRRFPQLTLKRIEISRVEAVIPLSLMKDTCSSLPLVEGINNDVAVSCIINVGHLFVHQPLHPTHLSLSSMQKSLNQSYTQSEAPFLPEIVPNAVCVVLVAGVWYRAQIVRFDPESNMVLVKYLDYGGFSLLPPQSLRQIRTDFISVPFQSIECVLSNILPIDESQNTWSEEATELFRRLTSNAIMQAQVAGYTAEGIPEIYLFSSIAKDNVVFINQEMVARGYARWVD</sequence>
<keyword evidence="3" id="KW-1133">Transmembrane helix</keyword>
<dbReference type="SUPFAM" id="SSF63748">
    <property type="entry name" value="Tudor/PWWP/MBT"/>
    <property type="match status" value="1"/>
</dbReference>